<evidence type="ECO:0000256" key="6">
    <source>
        <dbReference type="ARBA" id="ARBA00023285"/>
    </source>
</evidence>
<dbReference type="Proteomes" id="UP000863577">
    <property type="component" value="Unassembled WGS sequence"/>
</dbReference>
<comment type="similarity">
    <text evidence="1">Belongs to the UPF0053 family.</text>
</comment>
<dbReference type="AlphaFoldDB" id="A0A130SKA0"/>
<dbReference type="PROSITE" id="PS51371">
    <property type="entry name" value="CBS"/>
    <property type="match status" value="2"/>
</dbReference>
<dbReference type="RefSeq" id="WP_032832856.1">
    <property type="nucleotide sequence ID" value="NZ_AP024961.1"/>
</dbReference>
<keyword evidence="5 9" id="KW-0129">CBS domain</keyword>
<dbReference type="SUPFAM" id="SSF56176">
    <property type="entry name" value="FAD-binding/transporter-associated domain-like"/>
    <property type="match status" value="1"/>
</dbReference>
<evidence type="ECO:0000256" key="3">
    <source>
        <dbReference type="ARBA" id="ARBA00022737"/>
    </source>
</evidence>
<keyword evidence="6" id="KW-0170">Cobalt</keyword>
<evidence type="ECO:0000259" key="10">
    <source>
        <dbReference type="PROSITE" id="PS51371"/>
    </source>
</evidence>
<dbReference type="Pfam" id="PF03471">
    <property type="entry name" value="CorC_HlyC"/>
    <property type="match status" value="1"/>
</dbReference>
<keyword evidence="2" id="KW-0813">Transport</keyword>
<dbReference type="CDD" id="cd04590">
    <property type="entry name" value="CBS_pair_CorC_HlyC_assoc"/>
    <property type="match status" value="1"/>
</dbReference>
<evidence type="ECO:0000256" key="8">
    <source>
        <dbReference type="ARBA" id="ARBA00040729"/>
    </source>
</evidence>
<dbReference type="InterPro" id="IPR016169">
    <property type="entry name" value="FAD-bd_PCMH_sub2"/>
</dbReference>
<evidence type="ECO:0000256" key="9">
    <source>
        <dbReference type="PROSITE-ProRule" id="PRU00703"/>
    </source>
</evidence>
<sequence length="296" mass="34032">MLIHMKSRKMNLNKLEDGGSWFSRLKQFLQGEPQNQEELVSLLRDAQIRSLINSETLAMIEGAILFSKMRVRDIMLPKNQMVCINKDDDFKHIISIVTQTGHSRFPVTGENSDEVVGILHAKDLLKYQPENMESFDLLDICRQVTFVPESRRLDSLLSEFRSNRNHMAIVVDEYGEVSGFVTIEDIIEQIIGDIEDEFDIDEDAYIKAHEGHCYIIKAHTPIEEFNEQLNADFSDETYDTIGGIVLNKFGYLPQRGEVIIIDDFEFKVLNADSRRIKLLECLDKRSPEKLNSTVEG</sequence>
<evidence type="ECO:0000256" key="5">
    <source>
        <dbReference type="ARBA" id="ARBA00023122"/>
    </source>
</evidence>
<dbReference type="Pfam" id="PF00571">
    <property type="entry name" value="CBS"/>
    <property type="match status" value="2"/>
</dbReference>
<dbReference type="Gene3D" id="3.10.580.10">
    <property type="entry name" value="CBS-domain"/>
    <property type="match status" value="1"/>
</dbReference>
<evidence type="ECO:0000256" key="4">
    <source>
        <dbReference type="ARBA" id="ARBA00022842"/>
    </source>
</evidence>
<dbReference type="GO" id="GO:0050660">
    <property type="term" value="F:flavin adenine dinucleotide binding"/>
    <property type="evidence" value="ECO:0007669"/>
    <property type="project" value="InterPro"/>
</dbReference>
<accession>A0A130SKA0</accession>
<gene>
    <name evidence="11" type="ORF">JBK99_05750</name>
</gene>
<dbReference type="GO" id="GO:0005886">
    <property type="term" value="C:plasma membrane"/>
    <property type="evidence" value="ECO:0007669"/>
    <property type="project" value="TreeGrafter"/>
</dbReference>
<dbReference type="InterPro" id="IPR044751">
    <property type="entry name" value="Ion_transp-like_CBS"/>
</dbReference>
<dbReference type="InterPro" id="IPR005170">
    <property type="entry name" value="Transptr-assoc_dom"/>
</dbReference>
<reference evidence="11" key="1">
    <citation type="journal article" date="2018" name="Genome Biol.">
        <title>SKESA: strategic k-mer extension for scrupulous assemblies.</title>
        <authorList>
            <person name="Souvorov A."/>
            <person name="Agarwala R."/>
            <person name="Lipman D.J."/>
        </authorList>
    </citation>
    <scope>NUCLEOTIDE SEQUENCE</scope>
    <source>
        <strain evidence="11">CL18-200174</strain>
    </source>
</reference>
<organism evidence="11 12">
    <name type="scientific">Legionella pneumophila</name>
    <dbReference type="NCBI Taxonomy" id="446"/>
    <lineage>
        <taxon>Bacteria</taxon>
        <taxon>Pseudomonadati</taxon>
        <taxon>Pseudomonadota</taxon>
        <taxon>Gammaproteobacteria</taxon>
        <taxon>Legionellales</taxon>
        <taxon>Legionellaceae</taxon>
        <taxon>Legionella</taxon>
    </lineage>
</organism>
<dbReference type="SMART" id="SM01091">
    <property type="entry name" value="CorC_HlyC"/>
    <property type="match status" value="1"/>
</dbReference>
<dbReference type="PANTHER" id="PTHR22777:SF27">
    <property type="entry name" value="MAGNESIUM AND COBALT EFFLUX PROTEIN CORC"/>
    <property type="match status" value="1"/>
</dbReference>
<name>A0A130SKA0_LEGPN</name>
<dbReference type="InterPro" id="IPR036318">
    <property type="entry name" value="FAD-bd_PCMH-like_sf"/>
</dbReference>
<evidence type="ECO:0000256" key="7">
    <source>
        <dbReference type="ARBA" id="ARBA00037273"/>
    </source>
</evidence>
<keyword evidence="4" id="KW-0460">Magnesium</keyword>
<keyword evidence="3" id="KW-0677">Repeat</keyword>
<dbReference type="EMBL" id="DACWOD010000003">
    <property type="protein sequence ID" value="HAU2395835.1"/>
    <property type="molecule type" value="Genomic_DNA"/>
</dbReference>
<feature type="domain" description="CBS" evidence="10">
    <location>
        <begin position="75"/>
        <end position="134"/>
    </location>
</feature>
<dbReference type="SUPFAM" id="SSF54631">
    <property type="entry name" value="CBS-domain pair"/>
    <property type="match status" value="1"/>
</dbReference>
<dbReference type="InterPro" id="IPR000644">
    <property type="entry name" value="CBS_dom"/>
</dbReference>
<dbReference type="Pfam" id="PF21917">
    <property type="entry name" value="NMB0537_N"/>
    <property type="match status" value="1"/>
</dbReference>
<dbReference type="InterPro" id="IPR054115">
    <property type="entry name" value="CorC_N"/>
</dbReference>
<dbReference type="SMART" id="SM00116">
    <property type="entry name" value="CBS"/>
    <property type="match status" value="2"/>
</dbReference>
<dbReference type="InterPro" id="IPR046342">
    <property type="entry name" value="CBS_dom_sf"/>
</dbReference>
<evidence type="ECO:0000313" key="12">
    <source>
        <dbReference type="Proteomes" id="UP000863577"/>
    </source>
</evidence>
<evidence type="ECO:0000256" key="1">
    <source>
        <dbReference type="ARBA" id="ARBA00006337"/>
    </source>
</evidence>
<comment type="caution">
    <text evidence="11">The sequence shown here is derived from an EMBL/GenBank/DDBJ whole genome shotgun (WGS) entry which is preliminary data.</text>
</comment>
<dbReference type="Gene3D" id="3.30.465.10">
    <property type="match status" value="1"/>
</dbReference>
<evidence type="ECO:0000256" key="2">
    <source>
        <dbReference type="ARBA" id="ARBA00022448"/>
    </source>
</evidence>
<dbReference type="PANTHER" id="PTHR22777">
    <property type="entry name" value="HEMOLYSIN-RELATED"/>
    <property type="match status" value="1"/>
</dbReference>
<reference evidence="11" key="2">
    <citation type="submission" date="2019-09" db="EMBL/GenBank/DDBJ databases">
        <authorList>
            <consortium name="NCBI Pathogen Detection Project"/>
        </authorList>
    </citation>
    <scope>NUCLEOTIDE SEQUENCE</scope>
    <source>
        <strain evidence="11">CL18-200174</strain>
    </source>
</reference>
<proteinExistence type="inferred from homology"/>
<evidence type="ECO:0000313" key="11">
    <source>
        <dbReference type="EMBL" id="HAU2395835.1"/>
    </source>
</evidence>
<feature type="domain" description="CBS" evidence="10">
    <location>
        <begin position="140"/>
        <end position="197"/>
    </location>
</feature>
<protein>
    <recommendedName>
        <fullName evidence="8">Magnesium and cobalt efflux protein CorC</fullName>
    </recommendedName>
</protein>
<comment type="function">
    <text evidence="7">Plays a role in the transport of magnesium and cobalt ions.</text>
</comment>
<dbReference type="FunFam" id="3.10.580.10:FF:000002">
    <property type="entry name" value="Magnesium/cobalt efflux protein CorC"/>
    <property type="match status" value="1"/>
</dbReference>